<feature type="compositionally biased region" description="Basic and acidic residues" evidence="1">
    <location>
        <begin position="85"/>
        <end position="106"/>
    </location>
</feature>
<dbReference type="OrthoDB" id="9816310at2"/>
<name>A0A2T5G319_9SPHN</name>
<dbReference type="EMBL" id="NWBU01000004">
    <property type="protein sequence ID" value="PTQ13501.1"/>
    <property type="molecule type" value="Genomic_DNA"/>
</dbReference>
<feature type="compositionally biased region" description="Low complexity" evidence="1">
    <location>
        <begin position="196"/>
        <end position="208"/>
    </location>
</feature>
<evidence type="ECO:0000313" key="3">
    <source>
        <dbReference type="EMBL" id="PTQ13501.1"/>
    </source>
</evidence>
<evidence type="ECO:0000313" key="4">
    <source>
        <dbReference type="Proteomes" id="UP000244162"/>
    </source>
</evidence>
<evidence type="ECO:0000256" key="1">
    <source>
        <dbReference type="SAM" id="MobiDB-lite"/>
    </source>
</evidence>
<dbReference type="InterPro" id="IPR025430">
    <property type="entry name" value="DUF4167"/>
</dbReference>
<sequence length="262" mass="29427">MMNNRQNGRRRGRGGAQPRNGQAGGPDRGNRLDNRARGNANQLHEKYKALARDAQMQGDRVNTEYYLQFADHYFRVLNENRARFEEQRPRRDDYQGERDYQGRDDFAEREDEQLAYGEEGEPVGEAEENAQEEPRFERRIRQPREGRGARHQAVERAAPDMPVQAGAGDDSAAQQGPSEVPVEAPPPARRTRRRAQNGAAAEAAPADAAAERIEIDRLPPSFSAEPRLDAPSADDGEPAEPVEEKPRRRVRRPRSDAAVADA</sequence>
<feature type="compositionally biased region" description="Acidic residues" evidence="1">
    <location>
        <begin position="232"/>
        <end position="241"/>
    </location>
</feature>
<dbReference type="Proteomes" id="UP000244162">
    <property type="component" value="Unassembled WGS sequence"/>
</dbReference>
<feature type="compositionally biased region" description="Acidic residues" evidence="1">
    <location>
        <begin position="107"/>
        <end position="131"/>
    </location>
</feature>
<keyword evidence="4" id="KW-1185">Reference proteome</keyword>
<accession>A0A2T5G319</accession>
<feature type="region of interest" description="Disordered" evidence="1">
    <location>
        <begin position="85"/>
        <end position="262"/>
    </location>
</feature>
<feature type="compositionally biased region" description="Low complexity" evidence="1">
    <location>
        <begin position="164"/>
        <end position="176"/>
    </location>
</feature>
<organism evidence="3 4">
    <name type="scientific">Sphingomonas oleivorans</name>
    <dbReference type="NCBI Taxonomy" id="1735121"/>
    <lineage>
        <taxon>Bacteria</taxon>
        <taxon>Pseudomonadati</taxon>
        <taxon>Pseudomonadota</taxon>
        <taxon>Alphaproteobacteria</taxon>
        <taxon>Sphingomonadales</taxon>
        <taxon>Sphingomonadaceae</taxon>
        <taxon>Sphingomonas</taxon>
    </lineage>
</organism>
<protein>
    <recommendedName>
        <fullName evidence="2">DUF4167 domain-containing protein</fullName>
    </recommendedName>
</protein>
<evidence type="ECO:0000259" key="2">
    <source>
        <dbReference type="Pfam" id="PF13763"/>
    </source>
</evidence>
<feature type="domain" description="DUF4167" evidence="2">
    <location>
        <begin position="9"/>
        <end position="82"/>
    </location>
</feature>
<feature type="region of interest" description="Disordered" evidence="1">
    <location>
        <begin position="1"/>
        <end position="35"/>
    </location>
</feature>
<dbReference type="AlphaFoldDB" id="A0A2T5G319"/>
<dbReference type="Pfam" id="PF13763">
    <property type="entry name" value="DUF4167"/>
    <property type="match status" value="1"/>
</dbReference>
<proteinExistence type="predicted"/>
<feature type="compositionally biased region" description="Basic and acidic residues" evidence="1">
    <location>
        <begin position="132"/>
        <end position="158"/>
    </location>
</feature>
<reference evidence="3 4" key="1">
    <citation type="submission" date="2017-09" db="EMBL/GenBank/DDBJ databases">
        <title>Sphingomonas panjinensis sp.nov., isolated from oil-contaminated soil.</title>
        <authorList>
            <person name="Wang L."/>
            <person name="Chen L."/>
        </authorList>
    </citation>
    <scope>NUCLEOTIDE SEQUENCE [LARGE SCALE GENOMIC DNA]</scope>
    <source>
        <strain evidence="3 4">FW-11</strain>
    </source>
</reference>
<gene>
    <name evidence="3" type="ORF">CLG96_05300</name>
</gene>
<comment type="caution">
    <text evidence="3">The sequence shown here is derived from an EMBL/GenBank/DDBJ whole genome shotgun (WGS) entry which is preliminary data.</text>
</comment>